<proteinExistence type="predicted"/>
<keyword evidence="4" id="KW-1185">Reference proteome</keyword>
<feature type="region of interest" description="Disordered" evidence="1">
    <location>
        <begin position="165"/>
        <end position="192"/>
    </location>
</feature>
<evidence type="ECO:0000256" key="1">
    <source>
        <dbReference type="SAM" id="MobiDB-lite"/>
    </source>
</evidence>
<dbReference type="AlphaFoldDB" id="A0A9P5HFZ5"/>
<gene>
    <name evidence="3" type="ORF">G7Z17_g3375</name>
</gene>
<feature type="chain" id="PRO_5040273098" evidence="2">
    <location>
        <begin position="21"/>
        <end position="228"/>
    </location>
</feature>
<evidence type="ECO:0000256" key="2">
    <source>
        <dbReference type="SAM" id="SignalP"/>
    </source>
</evidence>
<evidence type="ECO:0000313" key="3">
    <source>
        <dbReference type="EMBL" id="KAF7553776.1"/>
    </source>
</evidence>
<name>A0A9P5HFZ5_9HYPO</name>
<comment type="caution">
    <text evidence="3">The sequence shown here is derived from an EMBL/GenBank/DDBJ whole genome shotgun (WGS) entry which is preliminary data.</text>
</comment>
<dbReference type="Proteomes" id="UP000722485">
    <property type="component" value="Unassembled WGS sequence"/>
</dbReference>
<dbReference type="OrthoDB" id="5101370at2759"/>
<reference evidence="3" key="1">
    <citation type="submission" date="2020-03" db="EMBL/GenBank/DDBJ databases">
        <title>Draft Genome Sequence of Cylindrodendrum hubeiense.</title>
        <authorList>
            <person name="Buettner E."/>
            <person name="Kellner H."/>
        </authorList>
    </citation>
    <scope>NUCLEOTIDE SEQUENCE</scope>
    <source>
        <strain evidence="3">IHI 201604</strain>
    </source>
</reference>
<dbReference type="EMBL" id="JAANBB010000041">
    <property type="protein sequence ID" value="KAF7553776.1"/>
    <property type="molecule type" value="Genomic_DNA"/>
</dbReference>
<organism evidence="3 4">
    <name type="scientific">Cylindrodendrum hubeiense</name>
    <dbReference type="NCBI Taxonomy" id="595255"/>
    <lineage>
        <taxon>Eukaryota</taxon>
        <taxon>Fungi</taxon>
        <taxon>Dikarya</taxon>
        <taxon>Ascomycota</taxon>
        <taxon>Pezizomycotina</taxon>
        <taxon>Sordariomycetes</taxon>
        <taxon>Hypocreomycetidae</taxon>
        <taxon>Hypocreales</taxon>
        <taxon>Nectriaceae</taxon>
        <taxon>Cylindrodendrum</taxon>
    </lineage>
</organism>
<evidence type="ECO:0000313" key="4">
    <source>
        <dbReference type="Proteomes" id="UP000722485"/>
    </source>
</evidence>
<accession>A0A9P5HFZ5</accession>
<sequence>MRHVSAVLAAFVAIAKVVSADEVILTYQTATITQCYANTGVFPSLILSCPTPVVAMPENTGLPICVNVQAPDCHACDCDTCVHTLEYLTAFNEFCTSGLRPRVYAVTETYSGMSETPCVTSGSIPLGFTREVQTCTTCGPEPITATITHPISDHPYITGISEPSPAPDGAKSYEIDFNPNGQSSDSPDVATATPTPYYVTGSASRPNTSFIVGSAILGFFTSLITMYR</sequence>
<protein>
    <submittedName>
        <fullName evidence="3">Uncharacterized protein</fullName>
    </submittedName>
</protein>
<feature type="signal peptide" evidence="2">
    <location>
        <begin position="1"/>
        <end position="20"/>
    </location>
</feature>
<keyword evidence="2" id="KW-0732">Signal</keyword>